<evidence type="ECO:0000313" key="3">
    <source>
        <dbReference type="Proteomes" id="UP000823860"/>
    </source>
</evidence>
<sequence>MDVECNFRYNKAGLEISNEITKNYLTVDGIDYYLSYLNPQIKANKGGNSYVFALFVAQEFDDESIPDKVIKISKNAEKIVKGGRIIQKDKNRRFRQEVQALYNCKKRRVGNVVDISFDGNLKCKTEGSNSYNVSFPFYIMEYAEFDLKSYLEEKNEEVDEASRVELCLQIAQGLKELNDLGYYHRDIKPDNIFVVNGIWKIGDLGLIQMRNQESLDREGELLGPRGWLSPEAMNKYLSEKVDSKNFDCNIDHQSDLFQLGKVFWYIMQGNAPIGCVKESDFIVHNSSLYAVIRQMLNHSKKRRQESIDKVIEDLKKIVDKYYC</sequence>
<dbReference type="AlphaFoldDB" id="A0A9D2HRY1"/>
<reference evidence="2" key="1">
    <citation type="journal article" date="2021" name="PeerJ">
        <title>Extensive microbial diversity within the chicken gut microbiome revealed by metagenomics and culture.</title>
        <authorList>
            <person name="Gilroy R."/>
            <person name="Ravi A."/>
            <person name="Getino M."/>
            <person name="Pursley I."/>
            <person name="Horton D.L."/>
            <person name="Alikhan N.F."/>
            <person name="Baker D."/>
            <person name="Gharbi K."/>
            <person name="Hall N."/>
            <person name="Watson M."/>
            <person name="Adriaenssens E.M."/>
            <person name="Foster-Nyarko E."/>
            <person name="Jarju S."/>
            <person name="Secka A."/>
            <person name="Antonio M."/>
            <person name="Oren A."/>
            <person name="Chaudhuri R.R."/>
            <person name="La Ragione R."/>
            <person name="Hildebrand F."/>
            <person name="Pallen M.J."/>
        </authorList>
    </citation>
    <scope>NUCLEOTIDE SEQUENCE</scope>
    <source>
        <strain evidence="2">ChiHecec1B25-7008</strain>
    </source>
</reference>
<dbReference type="PROSITE" id="PS00108">
    <property type="entry name" value="PROTEIN_KINASE_ST"/>
    <property type="match status" value="1"/>
</dbReference>
<dbReference type="Proteomes" id="UP000823860">
    <property type="component" value="Unassembled WGS sequence"/>
</dbReference>
<dbReference type="EMBL" id="DWZE01000069">
    <property type="protein sequence ID" value="HJA83496.1"/>
    <property type="molecule type" value="Genomic_DNA"/>
</dbReference>
<proteinExistence type="predicted"/>
<dbReference type="InterPro" id="IPR000719">
    <property type="entry name" value="Prot_kinase_dom"/>
</dbReference>
<organism evidence="2 3">
    <name type="scientific">Candidatus Bacteroides intestinavium</name>
    <dbReference type="NCBI Taxonomy" id="2838469"/>
    <lineage>
        <taxon>Bacteria</taxon>
        <taxon>Pseudomonadati</taxon>
        <taxon>Bacteroidota</taxon>
        <taxon>Bacteroidia</taxon>
        <taxon>Bacteroidales</taxon>
        <taxon>Bacteroidaceae</taxon>
        <taxon>Bacteroides</taxon>
    </lineage>
</organism>
<reference evidence="2" key="2">
    <citation type="submission" date="2021-04" db="EMBL/GenBank/DDBJ databases">
        <authorList>
            <person name="Gilroy R."/>
        </authorList>
    </citation>
    <scope>NUCLEOTIDE SEQUENCE</scope>
    <source>
        <strain evidence="2">ChiHecec1B25-7008</strain>
    </source>
</reference>
<dbReference type="InterPro" id="IPR008271">
    <property type="entry name" value="Ser/Thr_kinase_AS"/>
</dbReference>
<dbReference type="PANTHER" id="PTHR44167:SF24">
    <property type="entry name" value="SERINE_THREONINE-PROTEIN KINASE CHK2"/>
    <property type="match status" value="1"/>
</dbReference>
<comment type="caution">
    <text evidence="2">The sequence shown here is derived from an EMBL/GenBank/DDBJ whole genome shotgun (WGS) entry which is preliminary data.</text>
</comment>
<dbReference type="Gene3D" id="1.10.510.10">
    <property type="entry name" value="Transferase(Phosphotransferase) domain 1"/>
    <property type="match status" value="1"/>
</dbReference>
<feature type="domain" description="Protein kinase" evidence="1">
    <location>
        <begin position="37"/>
        <end position="323"/>
    </location>
</feature>
<name>A0A9D2HRY1_9BACE</name>
<evidence type="ECO:0000259" key="1">
    <source>
        <dbReference type="PROSITE" id="PS50011"/>
    </source>
</evidence>
<dbReference type="SMART" id="SM00220">
    <property type="entry name" value="S_TKc"/>
    <property type="match status" value="1"/>
</dbReference>
<dbReference type="PROSITE" id="PS50011">
    <property type="entry name" value="PROTEIN_KINASE_DOM"/>
    <property type="match status" value="1"/>
</dbReference>
<evidence type="ECO:0000313" key="2">
    <source>
        <dbReference type="EMBL" id="HJA83496.1"/>
    </source>
</evidence>
<dbReference type="Pfam" id="PF07714">
    <property type="entry name" value="PK_Tyr_Ser-Thr"/>
    <property type="match status" value="1"/>
</dbReference>
<dbReference type="InterPro" id="IPR001245">
    <property type="entry name" value="Ser-Thr/Tyr_kinase_cat_dom"/>
</dbReference>
<dbReference type="InterPro" id="IPR011009">
    <property type="entry name" value="Kinase-like_dom_sf"/>
</dbReference>
<dbReference type="PANTHER" id="PTHR44167">
    <property type="entry name" value="OVARIAN-SPECIFIC SERINE/THREONINE-PROTEIN KINASE LOK-RELATED"/>
    <property type="match status" value="1"/>
</dbReference>
<protein>
    <submittedName>
        <fullName evidence="2">Protein kinase</fullName>
    </submittedName>
</protein>
<keyword evidence="2" id="KW-0418">Kinase</keyword>
<gene>
    <name evidence="2" type="ORF">H9785_05980</name>
</gene>
<dbReference type="SUPFAM" id="SSF56112">
    <property type="entry name" value="Protein kinase-like (PK-like)"/>
    <property type="match status" value="1"/>
</dbReference>
<keyword evidence="2" id="KW-0808">Transferase</keyword>
<dbReference type="GO" id="GO:0004674">
    <property type="term" value="F:protein serine/threonine kinase activity"/>
    <property type="evidence" value="ECO:0007669"/>
    <property type="project" value="TreeGrafter"/>
</dbReference>
<accession>A0A9D2HRY1</accession>
<dbReference type="GO" id="GO:0005524">
    <property type="term" value="F:ATP binding"/>
    <property type="evidence" value="ECO:0007669"/>
    <property type="project" value="InterPro"/>
</dbReference>